<dbReference type="Proteomes" id="UP000321121">
    <property type="component" value="Unassembled WGS sequence"/>
</dbReference>
<name>A0ABQ0U532_9GAMM</name>
<keyword evidence="2" id="KW-1185">Reference proteome</keyword>
<reference evidence="1 2" key="1">
    <citation type="submission" date="2019-07" db="EMBL/GenBank/DDBJ databases">
        <title>Whole genome shotgun sequence of Halomonas halophila NBRC 102604.</title>
        <authorList>
            <person name="Hosoyama A."/>
            <person name="Uohara A."/>
            <person name="Ohji S."/>
            <person name="Ichikawa N."/>
        </authorList>
    </citation>
    <scope>NUCLEOTIDE SEQUENCE [LARGE SCALE GENOMIC DNA]</scope>
    <source>
        <strain evidence="1 2">NBRC 102604</strain>
    </source>
</reference>
<comment type="caution">
    <text evidence="1">The sequence shown here is derived from an EMBL/GenBank/DDBJ whole genome shotgun (WGS) entry which is preliminary data.</text>
</comment>
<organism evidence="1 2">
    <name type="scientific">Halomonas halophila</name>
    <dbReference type="NCBI Taxonomy" id="29573"/>
    <lineage>
        <taxon>Bacteria</taxon>
        <taxon>Pseudomonadati</taxon>
        <taxon>Pseudomonadota</taxon>
        <taxon>Gammaproteobacteria</taxon>
        <taxon>Oceanospirillales</taxon>
        <taxon>Halomonadaceae</taxon>
        <taxon>Halomonas</taxon>
    </lineage>
</organism>
<gene>
    <name evidence="1" type="ORF">HHA04nite_21000</name>
</gene>
<evidence type="ECO:0000313" key="1">
    <source>
        <dbReference type="EMBL" id="GEK73556.1"/>
    </source>
</evidence>
<proteinExistence type="predicted"/>
<accession>A0ABQ0U532</accession>
<protein>
    <submittedName>
        <fullName evidence="1">Uncharacterized protein</fullName>
    </submittedName>
</protein>
<sequence>MAAGGAFRYNARLFSAAGARRRRAPHLPWIQANPMLETNPINHLIKDLSERTDVLRGYL</sequence>
<evidence type="ECO:0000313" key="2">
    <source>
        <dbReference type="Proteomes" id="UP000321121"/>
    </source>
</evidence>
<dbReference type="EMBL" id="BJUS01000024">
    <property type="protein sequence ID" value="GEK73556.1"/>
    <property type="molecule type" value="Genomic_DNA"/>
</dbReference>